<dbReference type="PANTHER" id="PTHR11616:SF321">
    <property type="entry name" value="SODIUM-DEPENDENT NUTRIENT AMINO ACID TRANSPORTER 1-RELATED"/>
    <property type="match status" value="1"/>
</dbReference>
<dbReference type="InParanoid" id="A0A6J1WAM7"/>
<feature type="transmembrane region" description="Helical" evidence="18">
    <location>
        <begin position="345"/>
        <end position="366"/>
    </location>
</feature>
<dbReference type="GeneID" id="113510881"/>
<dbReference type="SUPFAM" id="SSF161070">
    <property type="entry name" value="SNF-like"/>
    <property type="match status" value="1"/>
</dbReference>
<feature type="transmembrane region" description="Helical" evidence="18">
    <location>
        <begin position="266"/>
        <end position="296"/>
    </location>
</feature>
<evidence type="ECO:0000256" key="17">
    <source>
        <dbReference type="SAM" id="MobiDB-lite"/>
    </source>
</evidence>
<evidence type="ECO:0000256" key="16">
    <source>
        <dbReference type="RuleBase" id="RU003732"/>
    </source>
</evidence>
<accession>A0A6J1WAM7</accession>
<keyword evidence="9" id="KW-0406">Ion transport</keyword>
<evidence type="ECO:0000256" key="2">
    <source>
        <dbReference type="ARBA" id="ARBA00006459"/>
    </source>
</evidence>
<feature type="transmembrane region" description="Helical" evidence="18">
    <location>
        <begin position="74"/>
        <end position="92"/>
    </location>
</feature>
<dbReference type="PROSITE" id="PS00754">
    <property type="entry name" value="NA_NEUROTRAN_SYMP_2"/>
    <property type="match status" value="1"/>
</dbReference>
<keyword evidence="12" id="KW-0739">Sodium transport</keyword>
<feature type="region of interest" description="Disordered" evidence="17">
    <location>
        <begin position="1"/>
        <end position="63"/>
    </location>
</feature>
<evidence type="ECO:0000256" key="4">
    <source>
        <dbReference type="ARBA" id="ARBA00022692"/>
    </source>
</evidence>
<evidence type="ECO:0000256" key="18">
    <source>
        <dbReference type="SAM" id="Phobius"/>
    </source>
</evidence>
<evidence type="ECO:0000256" key="6">
    <source>
        <dbReference type="ARBA" id="ARBA00022970"/>
    </source>
</evidence>
<feature type="disulfide bond" evidence="15">
    <location>
        <begin position="185"/>
        <end position="194"/>
    </location>
</feature>
<dbReference type="InterPro" id="IPR000175">
    <property type="entry name" value="Na/ntran_symport"/>
</dbReference>
<feature type="compositionally biased region" description="Basic and acidic residues" evidence="17">
    <location>
        <begin position="53"/>
        <end position="63"/>
    </location>
</feature>
<feature type="transmembrane region" description="Helical" evidence="18">
    <location>
        <begin position="104"/>
        <end position="126"/>
    </location>
</feature>
<keyword evidence="7 18" id="KW-1133">Transmembrane helix</keyword>
<dbReference type="FunCoup" id="A0A6J1WAM7">
    <property type="interactions" value="26"/>
</dbReference>
<feature type="binding site" evidence="14">
    <location>
        <position position="417"/>
    </location>
    <ligand>
        <name>Na(+)</name>
        <dbReference type="ChEBI" id="CHEBI:29101"/>
        <label>1</label>
    </ligand>
</feature>
<keyword evidence="5 16" id="KW-0769">Symport</keyword>
<evidence type="ECO:0000256" key="14">
    <source>
        <dbReference type="PIRSR" id="PIRSR600175-1"/>
    </source>
</evidence>
<reference evidence="20" key="1">
    <citation type="submission" date="2025-08" db="UniProtKB">
        <authorList>
            <consortium name="RefSeq"/>
        </authorList>
    </citation>
    <scope>IDENTIFICATION</scope>
    <source>
        <tissue evidence="20">Whole larvae</tissue>
    </source>
</reference>
<dbReference type="PANTHER" id="PTHR11616">
    <property type="entry name" value="SODIUM/CHLORIDE DEPENDENT TRANSPORTER"/>
    <property type="match status" value="1"/>
</dbReference>
<evidence type="ECO:0000256" key="9">
    <source>
        <dbReference type="ARBA" id="ARBA00023065"/>
    </source>
</evidence>
<feature type="compositionally biased region" description="Low complexity" evidence="17">
    <location>
        <begin position="14"/>
        <end position="24"/>
    </location>
</feature>
<name>A0A6J1WAM7_GALME</name>
<feature type="binding site" evidence="14">
    <location>
        <position position="421"/>
    </location>
    <ligand>
        <name>Na(+)</name>
        <dbReference type="ChEBI" id="CHEBI:29101"/>
        <label>1</label>
    </ligand>
</feature>
<dbReference type="GO" id="GO:0046872">
    <property type="term" value="F:metal ion binding"/>
    <property type="evidence" value="ECO:0007669"/>
    <property type="project" value="UniProtKB-KW"/>
</dbReference>
<dbReference type="Pfam" id="PF00209">
    <property type="entry name" value="SNF"/>
    <property type="match status" value="1"/>
</dbReference>
<dbReference type="GO" id="GO:0015179">
    <property type="term" value="F:L-amino acid transmembrane transporter activity"/>
    <property type="evidence" value="ECO:0007669"/>
    <property type="project" value="TreeGrafter"/>
</dbReference>
<keyword evidence="8 14" id="KW-0915">Sodium</keyword>
<dbReference type="InterPro" id="IPR037272">
    <property type="entry name" value="SNS_sf"/>
</dbReference>
<dbReference type="KEGG" id="gmw:113510881"/>
<feature type="transmembrane region" description="Helical" evidence="18">
    <location>
        <begin position="441"/>
        <end position="462"/>
    </location>
</feature>
<evidence type="ECO:0000313" key="20">
    <source>
        <dbReference type="RefSeq" id="XP_026750237.2"/>
    </source>
</evidence>
<feature type="transmembrane region" description="Helical" evidence="18">
    <location>
        <begin position="147"/>
        <end position="172"/>
    </location>
</feature>
<gene>
    <name evidence="20" type="primary">LOC113510881</name>
</gene>
<feature type="transmembrane region" description="Helical" evidence="18">
    <location>
        <begin position="474"/>
        <end position="496"/>
    </location>
</feature>
<feature type="compositionally biased region" description="Polar residues" evidence="17">
    <location>
        <begin position="31"/>
        <end position="52"/>
    </location>
</feature>
<keyword evidence="4 16" id="KW-0812">Transmembrane</keyword>
<dbReference type="GO" id="GO:0005886">
    <property type="term" value="C:plasma membrane"/>
    <property type="evidence" value="ECO:0007669"/>
    <property type="project" value="TreeGrafter"/>
</dbReference>
<keyword evidence="15" id="KW-1015">Disulfide bond</keyword>
<comment type="subcellular location">
    <subcellularLocation>
        <location evidence="1">Membrane</location>
        <topology evidence="1">Multi-pass membrane protein</topology>
    </subcellularLocation>
</comment>
<dbReference type="AlphaFoldDB" id="A0A6J1WAM7"/>
<keyword evidence="14" id="KW-0479">Metal-binding</keyword>
<evidence type="ECO:0000256" key="3">
    <source>
        <dbReference type="ARBA" id="ARBA00022448"/>
    </source>
</evidence>
<dbReference type="GO" id="GO:0005283">
    <property type="term" value="F:amino acid:sodium symporter activity"/>
    <property type="evidence" value="ECO:0007669"/>
    <property type="project" value="TreeGrafter"/>
</dbReference>
<evidence type="ECO:0000256" key="7">
    <source>
        <dbReference type="ARBA" id="ARBA00022989"/>
    </source>
</evidence>
<keyword evidence="11" id="KW-0325">Glycoprotein</keyword>
<dbReference type="RefSeq" id="XP_026750237.2">
    <property type="nucleotide sequence ID" value="XM_026894436.3"/>
</dbReference>
<keyword evidence="10 18" id="KW-0472">Membrane</keyword>
<keyword evidence="19" id="KW-1185">Reference proteome</keyword>
<sequence>MSQNNNEGIEVVAPDEPASEASPIPESPKPQQTTQLESSSSNRKISLQSTSNTKKENNADDQQDRMMWDNQVEFLMSCIATSVGLGNVWRFPFVAYQNGGGAFLIPYLIVLFLIGKPMYYLECVLGQFSSRNSIKVWSLSPAMKGTGYAQALSCGYILSYYVSIIALCLFYLSMSFQSVLPWSVCDEAWGNVSCVPSKPDGSVPPPNATSSAELYFIKTVLQQSDGIEGGLGAPVWYLSLCLLASWLIIFFIVARGVKSSGKASYFLALFPYVVMIILLISTCLLDGAGNGILFFLTPQWEKLIELDVWYAAVTQVFFSLSVCTGAIIMFSSYNKFDQNIYRDSMIVTTLDTFTSLLSGITIFGILGNLAHELGQEVSEVIGSGGTGLAFISYPDAIAKTFQPQLFSILFFLMMSVLGVGSGVALLSTINTVMMDALPKIPVLYMSAMCCTAGFAIGLVYVTPGGQYILELVDYYGGTFLVLFSAISEIVGVFWIYGLENFCLDIQFMLGVDTSVYWRFCWGIITPAMMLVVFIYALTSFEAIKFGGTYTYPTLGYVSGYLMLFVGIAFVPIFILLTILKNRSSKEPVKESFQSKKSWGPRLSNLHTEWEAFKQKWKNARKDLHVSRVTHIWYSLTGGYQKRTSINNTVNIVYN</sequence>
<dbReference type="PROSITE" id="PS00610">
    <property type="entry name" value="NA_NEUROTRAN_SYMP_1"/>
    <property type="match status" value="1"/>
</dbReference>
<feature type="transmembrane region" description="Helical" evidence="18">
    <location>
        <begin position="235"/>
        <end position="254"/>
    </location>
</feature>
<comment type="similarity">
    <text evidence="2 16">Belongs to the sodium:neurotransmitter symporter (SNF) (TC 2.A.22) family.</text>
</comment>
<evidence type="ECO:0000256" key="12">
    <source>
        <dbReference type="ARBA" id="ARBA00023201"/>
    </source>
</evidence>
<dbReference type="PRINTS" id="PR00176">
    <property type="entry name" value="NANEUSMPORT"/>
</dbReference>
<protein>
    <recommendedName>
        <fullName evidence="16">Transporter</fullName>
    </recommendedName>
</protein>
<proteinExistence type="inferred from homology"/>
<evidence type="ECO:0000256" key="1">
    <source>
        <dbReference type="ARBA" id="ARBA00004141"/>
    </source>
</evidence>
<feature type="transmembrane region" description="Helical" evidence="18">
    <location>
        <begin position="405"/>
        <end position="429"/>
    </location>
</feature>
<dbReference type="GO" id="GO:0089718">
    <property type="term" value="P:amino acid import across plasma membrane"/>
    <property type="evidence" value="ECO:0007669"/>
    <property type="project" value="TreeGrafter"/>
</dbReference>
<evidence type="ECO:0000256" key="5">
    <source>
        <dbReference type="ARBA" id="ARBA00022847"/>
    </source>
</evidence>
<keyword evidence="6" id="KW-0029">Amino-acid transport</keyword>
<evidence type="ECO:0000256" key="15">
    <source>
        <dbReference type="PIRSR" id="PIRSR600175-2"/>
    </source>
</evidence>
<feature type="binding site" evidence="14">
    <location>
        <position position="87"/>
    </location>
    <ligand>
        <name>Na(+)</name>
        <dbReference type="ChEBI" id="CHEBI:29101"/>
        <label>1</label>
    </ligand>
</feature>
<evidence type="ECO:0000256" key="11">
    <source>
        <dbReference type="ARBA" id="ARBA00023180"/>
    </source>
</evidence>
<dbReference type="CDD" id="cd10324">
    <property type="entry name" value="SLC6sbd"/>
    <property type="match status" value="1"/>
</dbReference>
<comment type="function">
    <text evidence="13">Unusual broad substrate spectrum amino acid:sodium cotransporter that promotes absorption of the D isomers of essential amino acids. Neutral amino acids are the preferred substrates, especially methionine and phenylalanine.</text>
</comment>
<evidence type="ECO:0000256" key="13">
    <source>
        <dbReference type="ARBA" id="ARBA00037785"/>
    </source>
</evidence>
<evidence type="ECO:0000256" key="10">
    <source>
        <dbReference type="ARBA" id="ARBA00023136"/>
    </source>
</evidence>
<dbReference type="Proteomes" id="UP001652740">
    <property type="component" value="Unplaced"/>
</dbReference>
<feature type="binding site" evidence="14">
    <location>
        <position position="319"/>
    </location>
    <ligand>
        <name>Na(+)</name>
        <dbReference type="ChEBI" id="CHEBI:29101"/>
        <label>1</label>
    </ligand>
</feature>
<evidence type="ECO:0000256" key="8">
    <source>
        <dbReference type="ARBA" id="ARBA00023053"/>
    </source>
</evidence>
<feature type="transmembrane region" description="Helical" evidence="18">
    <location>
        <begin position="557"/>
        <end position="579"/>
    </location>
</feature>
<dbReference type="PROSITE" id="PS50267">
    <property type="entry name" value="NA_NEUROTRAN_SYMP_3"/>
    <property type="match status" value="1"/>
</dbReference>
<feature type="transmembrane region" description="Helical" evidence="18">
    <location>
        <begin position="516"/>
        <end position="537"/>
    </location>
</feature>
<evidence type="ECO:0000313" key="19">
    <source>
        <dbReference type="Proteomes" id="UP001652740"/>
    </source>
</evidence>
<organism evidence="19 20">
    <name type="scientific">Galleria mellonella</name>
    <name type="common">Greater wax moth</name>
    <dbReference type="NCBI Taxonomy" id="7137"/>
    <lineage>
        <taxon>Eukaryota</taxon>
        <taxon>Metazoa</taxon>
        <taxon>Ecdysozoa</taxon>
        <taxon>Arthropoda</taxon>
        <taxon>Hexapoda</taxon>
        <taxon>Insecta</taxon>
        <taxon>Pterygota</taxon>
        <taxon>Neoptera</taxon>
        <taxon>Endopterygota</taxon>
        <taxon>Lepidoptera</taxon>
        <taxon>Glossata</taxon>
        <taxon>Ditrysia</taxon>
        <taxon>Pyraloidea</taxon>
        <taxon>Pyralidae</taxon>
        <taxon>Galleriinae</taxon>
        <taxon>Galleria</taxon>
    </lineage>
</organism>
<feature type="binding site" evidence="14">
    <location>
        <position position="83"/>
    </location>
    <ligand>
        <name>Na(+)</name>
        <dbReference type="ChEBI" id="CHEBI:29101"/>
        <label>1</label>
    </ligand>
</feature>
<feature type="transmembrane region" description="Helical" evidence="18">
    <location>
        <begin position="308"/>
        <end position="333"/>
    </location>
</feature>
<keyword evidence="3 16" id="KW-0813">Transport</keyword>